<gene>
    <name evidence="1" type="primary">ppk32</name>
    <name evidence="1" type="ORF">DSO57_1022198</name>
</gene>
<proteinExistence type="predicted"/>
<sequence length="732" mass="82187">MDLFKQIVMGNGITWEYELSRHPIGSTGLWRIHSATKKSSAEKTVSVFIYERKVLDSLAGFSKGNSSYIAKESEKISGLLKKEASQLSRLRHPYILRVTESIEETRLSLMFASEPLQICLSNLLSHDLSVGTDYQLDALEIQKGLLQLTKALQFCHNDAKLVHGNITPNSLFVTPEGDWKLGGFGFSTYVQYTNEEAGQTAYFEHDSSLPSSFQQNLDYAAPEFVLDHRCCFEGDIFSLGCLIYAVFNSGRTLLKTRNNLLTYRNQVDRLSTLPLDDTPQYFEAVIRRLVCRDPSGRPSATSLEGSPAFDNILVKTMRFLETIAEHPLDQKMKFFQGLKDVLPKFPERLLLKKILPALLEETKATELLSHTLPNIVLIADKLTSREFSELAVPTLRVAFSAKGPPSALASLLDCLGSFVPKTSSADFRDYFLPCVYSSLDSHDPTLQDKVLSTIPSFVDQLDYTVVKNSLYPKIQALYVRTNLLSIKVGVLQCFHSLLKVLDKTIILEKLVPLLQNTRTKEPGVQLSMLAIYQELGIQYLDAEATACKIMPELWKISTNPLLTISQFQKLMSSITLLSQKLQKDLSNRIRSTGNLNRSVSQQNGSKSASPLDFESIVKGSSPQKSAEVSLGPNKIDQRTKTSWDNSKFKDSSPLKLSPDIEWQDMFNDEIKPIPHLKIEPATVIQPFRSPAKPKPKPHKIINPTSSQPMTLKPPEKKKPYPSSDWEMFDPLL</sequence>
<keyword evidence="1" id="KW-0808">Transferase</keyword>
<evidence type="ECO:0000313" key="1">
    <source>
        <dbReference type="EMBL" id="KAJ9061283.1"/>
    </source>
</evidence>
<keyword evidence="2" id="KW-1185">Reference proteome</keyword>
<organism evidence="1 2">
    <name type="scientific">Entomophthora muscae</name>
    <dbReference type="NCBI Taxonomy" id="34485"/>
    <lineage>
        <taxon>Eukaryota</taxon>
        <taxon>Fungi</taxon>
        <taxon>Fungi incertae sedis</taxon>
        <taxon>Zoopagomycota</taxon>
        <taxon>Entomophthoromycotina</taxon>
        <taxon>Entomophthoromycetes</taxon>
        <taxon>Entomophthorales</taxon>
        <taxon>Entomophthoraceae</taxon>
        <taxon>Entomophthora</taxon>
    </lineage>
</organism>
<name>A0ACC2SG36_9FUNG</name>
<keyword evidence="1" id="KW-0418">Kinase</keyword>
<reference evidence="1" key="1">
    <citation type="submission" date="2022-04" db="EMBL/GenBank/DDBJ databases">
        <title>Genome of the entomopathogenic fungus Entomophthora muscae.</title>
        <authorList>
            <person name="Elya C."/>
            <person name="Lovett B.R."/>
            <person name="Lee E."/>
            <person name="Macias A.M."/>
            <person name="Hajek A.E."/>
            <person name="De Bivort B.L."/>
            <person name="Kasson M.T."/>
            <person name="De Fine Licht H.H."/>
            <person name="Stajich J.E."/>
        </authorList>
    </citation>
    <scope>NUCLEOTIDE SEQUENCE</scope>
    <source>
        <strain evidence="1">Berkeley</strain>
    </source>
</reference>
<accession>A0ACC2SG36</accession>
<evidence type="ECO:0000313" key="2">
    <source>
        <dbReference type="Proteomes" id="UP001165960"/>
    </source>
</evidence>
<protein>
    <submittedName>
        <fullName evidence="1">Protein kinase domain-containing protein ppk32</fullName>
    </submittedName>
</protein>
<dbReference type="Proteomes" id="UP001165960">
    <property type="component" value="Unassembled WGS sequence"/>
</dbReference>
<comment type="caution">
    <text evidence="1">The sequence shown here is derived from an EMBL/GenBank/DDBJ whole genome shotgun (WGS) entry which is preliminary data.</text>
</comment>
<dbReference type="EMBL" id="QTSX02005081">
    <property type="protein sequence ID" value="KAJ9061283.1"/>
    <property type="molecule type" value="Genomic_DNA"/>
</dbReference>